<dbReference type="PROSITE" id="PS51078">
    <property type="entry name" value="ICLR_ED"/>
    <property type="match status" value="1"/>
</dbReference>
<dbReference type="RefSeq" id="WP_345676493.1">
    <property type="nucleotide sequence ID" value="NZ_BAABHS010000011.1"/>
</dbReference>
<protein>
    <submittedName>
        <fullName evidence="6">Helix-turn-helix domain-containing protein</fullName>
    </submittedName>
</protein>
<dbReference type="Gene3D" id="1.10.10.10">
    <property type="entry name" value="Winged helix-like DNA-binding domain superfamily/Winged helix DNA-binding domain"/>
    <property type="match status" value="1"/>
</dbReference>
<feature type="domain" description="IclR-ED" evidence="5">
    <location>
        <begin position="57"/>
        <end position="282"/>
    </location>
</feature>
<evidence type="ECO:0000256" key="2">
    <source>
        <dbReference type="ARBA" id="ARBA00023125"/>
    </source>
</evidence>
<proteinExistence type="predicted"/>
<dbReference type="SMART" id="SM00346">
    <property type="entry name" value="HTH_ICLR"/>
    <property type="match status" value="1"/>
</dbReference>
<dbReference type="PROSITE" id="PS51077">
    <property type="entry name" value="HTH_ICLR"/>
    <property type="match status" value="1"/>
</dbReference>
<name>A0ABP9HCS9_9ACTN</name>
<dbReference type="Gene3D" id="3.30.450.40">
    <property type="match status" value="1"/>
</dbReference>
<dbReference type="PANTHER" id="PTHR30136">
    <property type="entry name" value="HELIX-TURN-HELIX TRANSCRIPTIONAL REGULATOR, ICLR FAMILY"/>
    <property type="match status" value="1"/>
</dbReference>
<evidence type="ECO:0000259" key="4">
    <source>
        <dbReference type="PROSITE" id="PS51077"/>
    </source>
</evidence>
<dbReference type="InterPro" id="IPR029016">
    <property type="entry name" value="GAF-like_dom_sf"/>
</dbReference>
<evidence type="ECO:0000259" key="5">
    <source>
        <dbReference type="PROSITE" id="PS51078"/>
    </source>
</evidence>
<keyword evidence="1" id="KW-0805">Transcription regulation</keyword>
<dbReference type="SUPFAM" id="SSF55781">
    <property type="entry name" value="GAF domain-like"/>
    <property type="match status" value="1"/>
</dbReference>
<keyword evidence="3" id="KW-0804">Transcription</keyword>
<keyword evidence="2" id="KW-0238">DNA-binding</keyword>
<dbReference type="InterPro" id="IPR050707">
    <property type="entry name" value="HTH_MetabolicPath_Reg"/>
</dbReference>
<dbReference type="EMBL" id="BAABHS010000011">
    <property type="protein sequence ID" value="GAA4967582.1"/>
    <property type="molecule type" value="Genomic_DNA"/>
</dbReference>
<dbReference type="Pfam" id="PF09339">
    <property type="entry name" value="HTH_IclR"/>
    <property type="match status" value="1"/>
</dbReference>
<keyword evidence="7" id="KW-1185">Reference proteome</keyword>
<organism evidence="6 7">
    <name type="scientific">Yinghuangia aomiensis</name>
    <dbReference type="NCBI Taxonomy" id="676205"/>
    <lineage>
        <taxon>Bacteria</taxon>
        <taxon>Bacillati</taxon>
        <taxon>Actinomycetota</taxon>
        <taxon>Actinomycetes</taxon>
        <taxon>Kitasatosporales</taxon>
        <taxon>Streptomycetaceae</taxon>
        <taxon>Yinghuangia</taxon>
    </lineage>
</organism>
<dbReference type="InterPro" id="IPR036390">
    <property type="entry name" value="WH_DNA-bd_sf"/>
</dbReference>
<dbReference type="InterPro" id="IPR014757">
    <property type="entry name" value="Tscrpt_reg_IclR_C"/>
</dbReference>
<dbReference type="Proteomes" id="UP001500466">
    <property type="component" value="Unassembled WGS sequence"/>
</dbReference>
<reference evidence="7" key="1">
    <citation type="journal article" date="2019" name="Int. J. Syst. Evol. Microbiol.">
        <title>The Global Catalogue of Microorganisms (GCM) 10K type strain sequencing project: providing services to taxonomists for standard genome sequencing and annotation.</title>
        <authorList>
            <consortium name="The Broad Institute Genomics Platform"/>
            <consortium name="The Broad Institute Genome Sequencing Center for Infectious Disease"/>
            <person name="Wu L."/>
            <person name="Ma J."/>
        </authorList>
    </citation>
    <scope>NUCLEOTIDE SEQUENCE [LARGE SCALE GENOMIC DNA]</scope>
    <source>
        <strain evidence="7">JCM 17986</strain>
    </source>
</reference>
<dbReference type="SUPFAM" id="SSF46785">
    <property type="entry name" value="Winged helix' DNA-binding domain"/>
    <property type="match status" value="1"/>
</dbReference>
<evidence type="ECO:0000313" key="6">
    <source>
        <dbReference type="EMBL" id="GAA4967582.1"/>
    </source>
</evidence>
<sequence length="285" mass="30425">MQVLNLFADHPDRRWTLTGVAEALGLTKATCLGILGVLTDAGFATRDDAKTYGLGPALLRLGWAAETGLASLDVVRPHMARLYDRVGMPCVLVSVHQDHLVVVDRIGPIGPADQRDLVGDRFPFTPPLGLVNVAWADDATVDAWLARTPLAPIGVGEETTRDLVRAARAQGYLVERRVGAAGTPNVLLANLIGSDLPPAVVKELLGHLPPTDWSEYVRELPADDAAEIDLWCVCAPVYDRRGHQRYTLTLMGDTTPVPAGEIRARAAELVAAAQAASASLGARPN</sequence>
<evidence type="ECO:0000313" key="7">
    <source>
        <dbReference type="Proteomes" id="UP001500466"/>
    </source>
</evidence>
<dbReference type="PANTHER" id="PTHR30136:SF24">
    <property type="entry name" value="HTH-TYPE TRANSCRIPTIONAL REPRESSOR ALLR"/>
    <property type="match status" value="1"/>
</dbReference>
<feature type="domain" description="HTH iclR-type" evidence="4">
    <location>
        <begin position="1"/>
        <end position="56"/>
    </location>
</feature>
<dbReference type="InterPro" id="IPR005471">
    <property type="entry name" value="Tscrpt_reg_IclR_N"/>
</dbReference>
<evidence type="ECO:0000256" key="1">
    <source>
        <dbReference type="ARBA" id="ARBA00023015"/>
    </source>
</evidence>
<evidence type="ECO:0000256" key="3">
    <source>
        <dbReference type="ARBA" id="ARBA00023163"/>
    </source>
</evidence>
<gene>
    <name evidence="6" type="ORF">GCM10023205_35660</name>
</gene>
<comment type="caution">
    <text evidence="6">The sequence shown here is derived from an EMBL/GenBank/DDBJ whole genome shotgun (WGS) entry which is preliminary data.</text>
</comment>
<dbReference type="InterPro" id="IPR036388">
    <property type="entry name" value="WH-like_DNA-bd_sf"/>
</dbReference>
<accession>A0ABP9HCS9</accession>